<accession>A0AAD8EP94</accession>
<proteinExistence type="predicted"/>
<feature type="non-terminal residue" evidence="1">
    <location>
        <position position="1"/>
    </location>
</feature>
<feature type="non-terminal residue" evidence="1">
    <location>
        <position position="60"/>
    </location>
</feature>
<reference evidence="1" key="2">
    <citation type="submission" date="2023-05" db="EMBL/GenBank/DDBJ databases">
        <authorList>
            <person name="Fouks B."/>
        </authorList>
    </citation>
    <scope>NUCLEOTIDE SEQUENCE</scope>
    <source>
        <strain evidence="1">Stay&amp;Tobe</strain>
        <tissue evidence="1">Testes</tissue>
    </source>
</reference>
<dbReference type="Proteomes" id="UP001233999">
    <property type="component" value="Unassembled WGS sequence"/>
</dbReference>
<keyword evidence="2" id="KW-1185">Reference proteome</keyword>
<comment type="caution">
    <text evidence="1">The sequence shown here is derived from an EMBL/GenBank/DDBJ whole genome shotgun (WGS) entry which is preliminary data.</text>
</comment>
<sequence>GRIRKLCLLVHVTSYKAVYTVSVPLPSVNNCAYSLNGMTSSASFNRNEIDLHGDFRKLKR</sequence>
<name>A0AAD8EP94_DIPPU</name>
<dbReference type="AlphaFoldDB" id="A0AAD8EP94"/>
<dbReference type="EMBL" id="JASPKZ010001273">
    <property type="protein sequence ID" value="KAJ9598135.1"/>
    <property type="molecule type" value="Genomic_DNA"/>
</dbReference>
<protein>
    <submittedName>
        <fullName evidence="1">Uncharacterized protein</fullName>
    </submittedName>
</protein>
<organism evidence="1 2">
    <name type="scientific">Diploptera punctata</name>
    <name type="common">Pacific beetle cockroach</name>
    <dbReference type="NCBI Taxonomy" id="6984"/>
    <lineage>
        <taxon>Eukaryota</taxon>
        <taxon>Metazoa</taxon>
        <taxon>Ecdysozoa</taxon>
        <taxon>Arthropoda</taxon>
        <taxon>Hexapoda</taxon>
        <taxon>Insecta</taxon>
        <taxon>Pterygota</taxon>
        <taxon>Neoptera</taxon>
        <taxon>Polyneoptera</taxon>
        <taxon>Dictyoptera</taxon>
        <taxon>Blattodea</taxon>
        <taxon>Blaberoidea</taxon>
        <taxon>Blaberidae</taxon>
        <taxon>Diplopterinae</taxon>
        <taxon>Diploptera</taxon>
    </lineage>
</organism>
<evidence type="ECO:0000313" key="2">
    <source>
        <dbReference type="Proteomes" id="UP001233999"/>
    </source>
</evidence>
<evidence type="ECO:0000313" key="1">
    <source>
        <dbReference type="EMBL" id="KAJ9598135.1"/>
    </source>
</evidence>
<gene>
    <name evidence="1" type="ORF">L9F63_026761</name>
</gene>
<reference evidence="1" key="1">
    <citation type="journal article" date="2023" name="IScience">
        <title>Live-bearing cockroach genome reveals convergent evolutionary mechanisms linked to viviparity in insects and beyond.</title>
        <authorList>
            <person name="Fouks B."/>
            <person name="Harrison M.C."/>
            <person name="Mikhailova A.A."/>
            <person name="Marchal E."/>
            <person name="English S."/>
            <person name="Carruthers M."/>
            <person name="Jennings E.C."/>
            <person name="Chiamaka E.L."/>
            <person name="Frigard R.A."/>
            <person name="Pippel M."/>
            <person name="Attardo G.M."/>
            <person name="Benoit J.B."/>
            <person name="Bornberg-Bauer E."/>
            <person name="Tobe S.S."/>
        </authorList>
    </citation>
    <scope>NUCLEOTIDE SEQUENCE</scope>
    <source>
        <strain evidence="1">Stay&amp;Tobe</strain>
    </source>
</reference>